<dbReference type="AlphaFoldDB" id="A0A645H4Y7"/>
<sequence>MEIFAQNQAAVSRCHDLARKYSTALSYQIQMNVKMHSEKKDSVPIQSFTAILIKSGRLFYREAFDQIVVLTKDGVALLIDKSNLNIQMEKPDNEPIETPVSSLSDEKMAYNLISSTDGETVIETGAVPAFNIEKIRITVDNKTELISKVEYYYQDSEEIVFRKVVVDFLSTSLNSKQDDSVFELKKYVKKAKGDYFGTGSYTGYKVEKRY</sequence>
<proteinExistence type="predicted"/>
<protein>
    <submittedName>
        <fullName evidence="1">Uncharacterized protein</fullName>
    </submittedName>
</protein>
<organism evidence="1">
    <name type="scientific">bioreactor metagenome</name>
    <dbReference type="NCBI Taxonomy" id="1076179"/>
    <lineage>
        <taxon>unclassified sequences</taxon>
        <taxon>metagenomes</taxon>
        <taxon>ecological metagenomes</taxon>
    </lineage>
</organism>
<comment type="caution">
    <text evidence="1">The sequence shown here is derived from an EMBL/GenBank/DDBJ whole genome shotgun (WGS) entry which is preliminary data.</text>
</comment>
<dbReference type="EMBL" id="VSSQ01086402">
    <property type="protein sequence ID" value="MPN33750.1"/>
    <property type="molecule type" value="Genomic_DNA"/>
</dbReference>
<name>A0A645H4Y7_9ZZZZ</name>
<reference evidence="1" key="1">
    <citation type="submission" date="2019-08" db="EMBL/GenBank/DDBJ databases">
        <authorList>
            <person name="Kucharzyk K."/>
            <person name="Murdoch R.W."/>
            <person name="Higgins S."/>
            <person name="Loffler F."/>
        </authorList>
    </citation>
    <scope>NUCLEOTIDE SEQUENCE</scope>
</reference>
<dbReference type="Gene3D" id="2.50.20.10">
    <property type="entry name" value="Lipoprotein localisation LolA/LolB/LppX"/>
    <property type="match status" value="1"/>
</dbReference>
<accession>A0A645H4Y7</accession>
<gene>
    <name evidence="1" type="ORF">SDC9_181241</name>
</gene>
<evidence type="ECO:0000313" key="1">
    <source>
        <dbReference type="EMBL" id="MPN33750.1"/>
    </source>
</evidence>